<dbReference type="GO" id="GO:0016616">
    <property type="term" value="F:oxidoreductase activity, acting on the CH-OH group of donors, NAD or NADP as acceptor"/>
    <property type="evidence" value="ECO:0007669"/>
    <property type="project" value="InterPro"/>
</dbReference>
<comment type="caution">
    <text evidence="7">The sequence shown here is derived from an EMBL/GenBank/DDBJ whole genome shotgun (WGS) entry which is preliminary data.</text>
</comment>
<keyword evidence="8" id="KW-1185">Reference proteome</keyword>
<dbReference type="Pfam" id="PF00107">
    <property type="entry name" value="ADH_zinc_N"/>
    <property type="match status" value="1"/>
</dbReference>
<evidence type="ECO:0000256" key="4">
    <source>
        <dbReference type="ARBA" id="ARBA00023002"/>
    </source>
</evidence>
<dbReference type="Pfam" id="PF08240">
    <property type="entry name" value="ADH_N"/>
    <property type="match status" value="1"/>
</dbReference>
<dbReference type="PROSITE" id="PS00059">
    <property type="entry name" value="ADH_ZINC"/>
    <property type="match status" value="1"/>
</dbReference>
<dbReference type="EMBL" id="BTFZ01000020">
    <property type="protein sequence ID" value="GMM38432.1"/>
    <property type="molecule type" value="Genomic_DNA"/>
</dbReference>
<dbReference type="InterPro" id="IPR013154">
    <property type="entry name" value="ADH-like_N"/>
</dbReference>
<evidence type="ECO:0000256" key="5">
    <source>
        <dbReference type="RuleBase" id="RU361277"/>
    </source>
</evidence>
<gene>
    <name evidence="7" type="ORF">DASC09_057710</name>
</gene>
<name>A0AAV5QV33_9ASCO</name>
<dbReference type="InterPro" id="IPR036291">
    <property type="entry name" value="NAD(P)-bd_dom_sf"/>
</dbReference>
<keyword evidence="3 5" id="KW-0862">Zinc</keyword>
<dbReference type="Proteomes" id="UP001360560">
    <property type="component" value="Unassembled WGS sequence"/>
</dbReference>
<proteinExistence type="inferred from homology"/>
<protein>
    <recommendedName>
        <fullName evidence="6">Enoyl reductase (ER) domain-containing protein</fullName>
    </recommendedName>
</protein>
<dbReference type="InterPro" id="IPR020843">
    <property type="entry name" value="ER"/>
</dbReference>
<accession>A0AAV5QV33</accession>
<dbReference type="InterPro" id="IPR029752">
    <property type="entry name" value="D-isomer_DH_CS1"/>
</dbReference>
<dbReference type="InterPro" id="IPR013149">
    <property type="entry name" value="ADH-like_C"/>
</dbReference>
<dbReference type="CDD" id="cd05283">
    <property type="entry name" value="CAD1"/>
    <property type="match status" value="1"/>
</dbReference>
<dbReference type="AlphaFoldDB" id="A0AAV5QV33"/>
<dbReference type="SUPFAM" id="SSF51735">
    <property type="entry name" value="NAD(P)-binding Rossmann-fold domains"/>
    <property type="match status" value="1"/>
</dbReference>
<dbReference type="RefSeq" id="XP_064855427.1">
    <property type="nucleotide sequence ID" value="XM_064999355.1"/>
</dbReference>
<dbReference type="InterPro" id="IPR047109">
    <property type="entry name" value="CAD-like"/>
</dbReference>
<evidence type="ECO:0000259" key="6">
    <source>
        <dbReference type="SMART" id="SM00829"/>
    </source>
</evidence>
<evidence type="ECO:0000313" key="7">
    <source>
        <dbReference type="EMBL" id="GMM38432.1"/>
    </source>
</evidence>
<feature type="domain" description="Enoyl reductase (ER)" evidence="6">
    <location>
        <begin position="17"/>
        <end position="348"/>
    </location>
</feature>
<evidence type="ECO:0000313" key="8">
    <source>
        <dbReference type="Proteomes" id="UP001360560"/>
    </source>
</evidence>
<sequence>MSAEFKGLGCVASDKWSDLETVSYQVKPFGPHDIDIKIEACGICSSDLHTLKAEWGGRKYNYPLVVGHEIVGRVISVGPQVSSLKVGDRVGVGAQSASCLQCVDCTNDNEQYCTKSVGTYNSVYPDGSISRGGYASHARVHEHFVFPIPDALPSHVAGPLMCAGITVYSPLKRNGAAKGKKIGVVGLGGLGAHCVLFAKHIFGAEVTVFSRTNAKKEDAMKLGADHYIATSEEGAFDKHFRELDLIVGTANSTKGFDLNKYLSTLKINGRYVSVGLPADGSFDVSTKTFLRNACYMGSSLLGSRKEILEMLEACAQSTTIDFDHWVEKVPINKENAKVALERMHANDVRFRFCFVDYDKEFN</sequence>
<reference evidence="7 8" key="1">
    <citation type="journal article" date="2023" name="Elife">
        <title>Identification of key yeast species and microbe-microbe interactions impacting larval growth of Drosophila in the wild.</title>
        <authorList>
            <person name="Mure A."/>
            <person name="Sugiura Y."/>
            <person name="Maeda R."/>
            <person name="Honda K."/>
            <person name="Sakurai N."/>
            <person name="Takahashi Y."/>
            <person name="Watada M."/>
            <person name="Katoh T."/>
            <person name="Gotoh A."/>
            <person name="Gotoh Y."/>
            <person name="Taniguchi I."/>
            <person name="Nakamura K."/>
            <person name="Hayashi T."/>
            <person name="Katayama T."/>
            <person name="Uemura T."/>
            <person name="Hattori Y."/>
        </authorList>
    </citation>
    <scope>NUCLEOTIDE SEQUENCE [LARGE SCALE GENOMIC DNA]</scope>
    <source>
        <strain evidence="7 8">SC-9</strain>
    </source>
</reference>
<dbReference type="GeneID" id="90076420"/>
<keyword evidence="4" id="KW-0560">Oxidoreductase</keyword>
<dbReference type="InterPro" id="IPR002328">
    <property type="entry name" value="ADH_Zn_CS"/>
</dbReference>
<dbReference type="PROSITE" id="PS00065">
    <property type="entry name" value="D_2_HYDROXYACID_DH_1"/>
    <property type="match status" value="1"/>
</dbReference>
<evidence type="ECO:0000256" key="1">
    <source>
        <dbReference type="ARBA" id="ARBA00001947"/>
    </source>
</evidence>
<dbReference type="GO" id="GO:0008270">
    <property type="term" value="F:zinc ion binding"/>
    <property type="evidence" value="ECO:0007669"/>
    <property type="project" value="InterPro"/>
</dbReference>
<dbReference type="Gene3D" id="3.40.50.720">
    <property type="entry name" value="NAD(P)-binding Rossmann-like Domain"/>
    <property type="match status" value="1"/>
</dbReference>
<evidence type="ECO:0000256" key="3">
    <source>
        <dbReference type="ARBA" id="ARBA00022833"/>
    </source>
</evidence>
<dbReference type="SMART" id="SM00829">
    <property type="entry name" value="PKS_ER"/>
    <property type="match status" value="1"/>
</dbReference>
<evidence type="ECO:0000256" key="2">
    <source>
        <dbReference type="ARBA" id="ARBA00022723"/>
    </source>
</evidence>
<comment type="cofactor">
    <cofactor evidence="1 5">
        <name>Zn(2+)</name>
        <dbReference type="ChEBI" id="CHEBI:29105"/>
    </cofactor>
</comment>
<dbReference type="InterPro" id="IPR011032">
    <property type="entry name" value="GroES-like_sf"/>
</dbReference>
<dbReference type="Gene3D" id="3.90.180.10">
    <property type="entry name" value="Medium-chain alcohol dehydrogenases, catalytic domain"/>
    <property type="match status" value="1"/>
</dbReference>
<dbReference type="PANTHER" id="PTHR42683">
    <property type="entry name" value="ALDEHYDE REDUCTASE"/>
    <property type="match status" value="1"/>
</dbReference>
<comment type="similarity">
    <text evidence="5">Belongs to the zinc-containing alcohol dehydrogenase family.</text>
</comment>
<dbReference type="FunFam" id="3.40.50.720:FF:000022">
    <property type="entry name" value="Cinnamyl alcohol dehydrogenase"/>
    <property type="match status" value="1"/>
</dbReference>
<dbReference type="SUPFAM" id="SSF50129">
    <property type="entry name" value="GroES-like"/>
    <property type="match status" value="1"/>
</dbReference>
<organism evidence="7 8">
    <name type="scientific">Saccharomycopsis crataegensis</name>
    <dbReference type="NCBI Taxonomy" id="43959"/>
    <lineage>
        <taxon>Eukaryota</taxon>
        <taxon>Fungi</taxon>
        <taxon>Dikarya</taxon>
        <taxon>Ascomycota</taxon>
        <taxon>Saccharomycotina</taxon>
        <taxon>Saccharomycetes</taxon>
        <taxon>Saccharomycopsidaceae</taxon>
        <taxon>Saccharomycopsis</taxon>
    </lineage>
</organism>
<keyword evidence="2 5" id="KW-0479">Metal-binding</keyword>